<proteinExistence type="predicted"/>
<dbReference type="RefSeq" id="WP_316965377.1">
    <property type="nucleotide sequence ID" value="NZ_JARFPK010000001.1"/>
</dbReference>
<dbReference type="EMBL" id="JARFPK010000001">
    <property type="protein sequence ID" value="MDF0589615.1"/>
    <property type="molecule type" value="Genomic_DNA"/>
</dbReference>
<evidence type="ECO:0008006" key="3">
    <source>
        <dbReference type="Google" id="ProtNLM"/>
    </source>
</evidence>
<gene>
    <name evidence="1" type="ORF">P0O15_00260</name>
</gene>
<evidence type="ECO:0000313" key="1">
    <source>
        <dbReference type="EMBL" id="MDF0589615.1"/>
    </source>
</evidence>
<accession>A0ABT5X4I8</accession>
<sequence length="113" mass="13046">MDSEGICFFWDFDPVFETDIHKKFLLATVLLLDGTKLTKRFSMDLRSLFEFRDWVCENGCKAVAVESTGTYWVLIYRVLEIHVELGSSLFRVGNFGIAIIGLNHANAYQERCR</sequence>
<dbReference type="Proteomes" id="UP001220010">
    <property type="component" value="Unassembled WGS sequence"/>
</dbReference>
<organism evidence="1 2">
    <name type="scientific">Candidatus Methanocrinis natronophilus</name>
    <dbReference type="NCBI Taxonomy" id="3033396"/>
    <lineage>
        <taxon>Archaea</taxon>
        <taxon>Methanobacteriati</taxon>
        <taxon>Methanobacteriota</taxon>
        <taxon>Stenosarchaea group</taxon>
        <taxon>Methanomicrobia</taxon>
        <taxon>Methanotrichales</taxon>
        <taxon>Methanotrichaceae</taxon>
        <taxon>Methanocrinis</taxon>
    </lineage>
</organism>
<name>A0ABT5X4I8_9EURY</name>
<reference evidence="1 2" key="1">
    <citation type="submission" date="2023-03" db="EMBL/GenBank/DDBJ databases">
        <title>WGS of Methanotrichaceae archaeon Mx.</title>
        <authorList>
            <person name="Sorokin D.Y."/>
            <person name="Merkel A.Y."/>
        </authorList>
    </citation>
    <scope>NUCLEOTIDE SEQUENCE [LARGE SCALE GENOMIC DNA]</scope>
    <source>
        <strain evidence="1 2">Mx</strain>
    </source>
</reference>
<evidence type="ECO:0000313" key="2">
    <source>
        <dbReference type="Proteomes" id="UP001220010"/>
    </source>
</evidence>
<keyword evidence="2" id="KW-1185">Reference proteome</keyword>
<protein>
    <recommendedName>
        <fullName evidence="3">Transposase IS111A/IS1328/IS1533 N-terminal domain-containing protein</fullName>
    </recommendedName>
</protein>
<comment type="caution">
    <text evidence="1">The sequence shown here is derived from an EMBL/GenBank/DDBJ whole genome shotgun (WGS) entry which is preliminary data.</text>
</comment>